<dbReference type="Proteomes" id="UP001057580">
    <property type="component" value="Chromosome"/>
</dbReference>
<dbReference type="RefSeq" id="WP_260592913.1">
    <property type="nucleotide sequence ID" value="NZ_CP104003.1"/>
</dbReference>
<evidence type="ECO:0000256" key="1">
    <source>
        <dbReference type="SAM" id="MobiDB-lite"/>
    </source>
</evidence>
<evidence type="ECO:0000313" key="2">
    <source>
        <dbReference type="EMBL" id="UWM53919.1"/>
    </source>
</evidence>
<keyword evidence="3" id="KW-1185">Reference proteome</keyword>
<dbReference type="AlphaFoldDB" id="A0A9E7R296"/>
<protein>
    <submittedName>
        <fullName evidence="2">Hvo_1808 family surface protein</fullName>
    </submittedName>
</protein>
<dbReference type="NCBIfam" id="NF038145">
    <property type="entry name" value="Hvo_1808_fam"/>
    <property type="match status" value="1"/>
</dbReference>
<dbReference type="EMBL" id="CP104003">
    <property type="protein sequence ID" value="UWM53919.1"/>
    <property type="molecule type" value="Genomic_DNA"/>
</dbReference>
<sequence>MALVGLLLLAGCSVGYQGVGTDTTGPVTPGTTPTDDAGTPSPTPDPDRLGWEAGYDANATLAVNATDGLNESEREAVVARAMARVELIRGLEFEEPVPVEVVSREAYRERGVFESDGTDPVAEQAYEALFLVGEDRTTDEVLSELTGSGVVGYYSPGEGIVLVSDSPTPQVSRGTLAHELVHALQDQQLTLSYRAPTSDARLAGQGLVEGDAVTVEREYQARCGVDWNCIDRPSGGAPPAGAIARNPGVYLTLIQPYIEGPQFVATLRDRSDGGWDAVNEAFGDVPTSTEQVIHPDAYPEDDPTNLRVEDRSTADWQAVGNDTLGEAQVHVMFWKQRFVPRPDDAIRTNYDHRLSAGWGNDRLVAYRHAETNESAYVWRLVWDSPAEAAEFHEGYTRMLRLRLDAERRGGRTYVVPDGPFADAFRVTLDGDTVTVVNAPDVAALSEVGGE</sequence>
<name>A0A9E7R296_9EURY</name>
<gene>
    <name evidence="2" type="ORF">N0B31_17550</name>
</gene>
<dbReference type="KEGG" id="ssai:N0B31_17550"/>
<organism evidence="2 3">
    <name type="scientific">Salinirubellus salinus</name>
    <dbReference type="NCBI Taxonomy" id="1364945"/>
    <lineage>
        <taxon>Archaea</taxon>
        <taxon>Methanobacteriati</taxon>
        <taxon>Methanobacteriota</taxon>
        <taxon>Stenosarchaea group</taxon>
        <taxon>Halobacteria</taxon>
        <taxon>Halobacteriales</taxon>
        <taxon>Natronomonadaceae</taxon>
        <taxon>Salinirubellus</taxon>
    </lineage>
</organism>
<dbReference type="GeneID" id="74944266"/>
<accession>A0A9E7R296</accession>
<dbReference type="InterPro" id="IPR047792">
    <property type="entry name" value="Hvo_1808-like"/>
</dbReference>
<evidence type="ECO:0000313" key="3">
    <source>
        <dbReference type="Proteomes" id="UP001057580"/>
    </source>
</evidence>
<feature type="region of interest" description="Disordered" evidence="1">
    <location>
        <begin position="18"/>
        <end position="48"/>
    </location>
</feature>
<proteinExistence type="predicted"/>
<reference evidence="2" key="1">
    <citation type="submission" date="2022-09" db="EMBL/GenBank/DDBJ databases">
        <title>Diverse halophilic archaea isolated from saline environments.</title>
        <authorList>
            <person name="Cui H.-L."/>
        </authorList>
    </citation>
    <scope>NUCLEOTIDE SEQUENCE</scope>
    <source>
        <strain evidence="2">ZS-35-S2</strain>
    </source>
</reference>
<feature type="compositionally biased region" description="Low complexity" evidence="1">
    <location>
        <begin position="19"/>
        <end position="40"/>
    </location>
</feature>